<dbReference type="PANTHER" id="PTHR24061">
    <property type="entry name" value="CALCIUM-SENSING RECEPTOR-RELATED"/>
    <property type="match status" value="1"/>
</dbReference>
<dbReference type="InterPro" id="IPR011500">
    <property type="entry name" value="GPCR_3_9-Cys_dom"/>
</dbReference>
<dbReference type="InterPro" id="IPR038550">
    <property type="entry name" value="GPCR_3_9-Cys_sf"/>
</dbReference>
<dbReference type="AlphaFoldDB" id="A0A8C6S5J7"/>
<keyword evidence="3" id="KW-1185">Reference proteome</keyword>
<accession>A0A8C6S5J7</accession>
<dbReference type="Gene3D" id="2.10.50.30">
    <property type="entry name" value="GPCR, family 3, nine cysteines domain"/>
    <property type="match status" value="1"/>
</dbReference>
<dbReference type="GO" id="GO:0004930">
    <property type="term" value="F:G protein-coupled receptor activity"/>
    <property type="evidence" value="ECO:0007669"/>
    <property type="project" value="InterPro"/>
</dbReference>
<dbReference type="Proteomes" id="UP000694523">
    <property type="component" value="Unplaced"/>
</dbReference>
<evidence type="ECO:0000313" key="3">
    <source>
        <dbReference type="Proteomes" id="UP000694523"/>
    </source>
</evidence>
<organism evidence="2 3">
    <name type="scientific">Neogobius melanostomus</name>
    <name type="common">round goby</name>
    <dbReference type="NCBI Taxonomy" id="47308"/>
    <lineage>
        <taxon>Eukaryota</taxon>
        <taxon>Metazoa</taxon>
        <taxon>Chordata</taxon>
        <taxon>Craniata</taxon>
        <taxon>Vertebrata</taxon>
        <taxon>Euteleostomi</taxon>
        <taxon>Actinopterygii</taxon>
        <taxon>Neopterygii</taxon>
        <taxon>Teleostei</taxon>
        <taxon>Neoteleostei</taxon>
        <taxon>Acanthomorphata</taxon>
        <taxon>Gobiaria</taxon>
        <taxon>Gobiiformes</taxon>
        <taxon>Gobioidei</taxon>
        <taxon>Gobiidae</taxon>
        <taxon>Benthophilinae</taxon>
        <taxon>Neogobiini</taxon>
        <taxon>Neogobius</taxon>
    </lineage>
</organism>
<sequence>MGEKYILTPMGSQTLSYGPKDKDRSERLIVLAPLFYKSLYFTYYSVFVQVPLSQCSMPCPPGTRKATRMGQPPCCFDCLPCADGEISNQSGKLHWRVLCDLLSCTTKPLDDFCC</sequence>
<evidence type="ECO:0000313" key="2">
    <source>
        <dbReference type="Ensembl" id="ENSNMLP00000000625.1"/>
    </source>
</evidence>
<dbReference type="GO" id="GO:0005886">
    <property type="term" value="C:plasma membrane"/>
    <property type="evidence" value="ECO:0007669"/>
    <property type="project" value="TreeGrafter"/>
</dbReference>
<dbReference type="Pfam" id="PF07562">
    <property type="entry name" value="NCD3G"/>
    <property type="match status" value="1"/>
</dbReference>
<reference evidence="2" key="2">
    <citation type="submission" date="2025-09" db="UniProtKB">
        <authorList>
            <consortium name="Ensembl"/>
        </authorList>
    </citation>
    <scope>IDENTIFICATION</scope>
</reference>
<dbReference type="InterPro" id="IPR000068">
    <property type="entry name" value="GPCR_3_Ca_sens_rcpt-rel"/>
</dbReference>
<feature type="domain" description="GPCR family 3 nine cysteines" evidence="1">
    <location>
        <begin position="50"/>
        <end position="90"/>
    </location>
</feature>
<name>A0A8C6S5J7_9GOBI</name>
<dbReference type="Ensembl" id="ENSNMLT00000000738.1">
    <property type="protein sequence ID" value="ENSNMLP00000000625.1"/>
    <property type="gene ID" value="ENSNMLG00000000515.1"/>
</dbReference>
<protein>
    <recommendedName>
        <fullName evidence="1">GPCR family 3 nine cysteines domain-containing protein</fullName>
    </recommendedName>
</protein>
<reference evidence="2" key="1">
    <citation type="submission" date="2025-08" db="UniProtKB">
        <authorList>
            <consortium name="Ensembl"/>
        </authorList>
    </citation>
    <scope>IDENTIFICATION</scope>
</reference>
<evidence type="ECO:0000259" key="1">
    <source>
        <dbReference type="Pfam" id="PF07562"/>
    </source>
</evidence>
<proteinExistence type="predicted"/>
<dbReference type="PANTHER" id="PTHR24061:SF579">
    <property type="entry name" value="OLFACTORY RECEPTOR C FAMILY, U1"/>
    <property type="match status" value="1"/>
</dbReference>